<reference evidence="10 13" key="2">
    <citation type="submission" date="2020-07" db="EMBL/GenBank/DDBJ databases">
        <title>The draft genome sequence of Maribacter polysiphoniae KCTC 22021.</title>
        <authorList>
            <person name="Mu L."/>
        </authorList>
    </citation>
    <scope>NUCLEOTIDE SEQUENCE [LARGE SCALE GENOMIC DNA]</scope>
    <source>
        <strain evidence="10 13">KCTC 22021</strain>
    </source>
</reference>
<evidence type="ECO:0000256" key="6">
    <source>
        <dbReference type="PROSITE-ProRule" id="PRU10059"/>
    </source>
</evidence>
<sequence length="575" mass="64490">MRYHIFQFAWIPLLLVVILFGCKENLPVNTGDYSDQIRLNQVGYYPFATKKAVIVNGTDLKEFSLVNNETKQIVFSNNLSNVKEWELAGEEVQIADFSSVNTPGDYSVYIEGLGYSYPFTIGENVFQDAFLGSIKGMYYQRAGMALEEKYAGKWKRDMGHPDDSVVFHPSSGKTQGYISSTKGWYDAGDYNKYIVNGSFSLGLFYTLFDQYPNSVADGGLNIPESGNGTSDLLDELKYEMDWFLTMQDDDGGLYHKLTTKNFEGMVMPNEATSQRYIVGKGTAATLDFAACAAQAYRMFKAVDPSYADQCLEAAKKAYSWAVENPEIEFLNPEDIATGQYGDKDFKDEWFWANAELYISTNEPPYLDKLNEGSLDFKFTKGDNWRKFMRFTGMFSLLKNKDVISEALFETLKNGIIASADELTAKAGKLDYFQPIDDFQWGSNSDVLNAAMIMAQAYRLDPKTEYLSGVQQCVDYIFGNNATGYSFVTGFGDKYPMHIHHRQSAADGVEEPVPGLLSGGANFGKQDVNDGVVYPDNAPPMKSWADQEPSYASNEICLNWNAPLTYILGFLEQESK</sequence>
<dbReference type="PANTHER" id="PTHR22298">
    <property type="entry name" value="ENDO-1,4-BETA-GLUCANASE"/>
    <property type="match status" value="1"/>
</dbReference>
<evidence type="ECO:0000256" key="7">
    <source>
        <dbReference type="RuleBase" id="RU361166"/>
    </source>
</evidence>
<evidence type="ECO:0000256" key="2">
    <source>
        <dbReference type="ARBA" id="ARBA00022801"/>
    </source>
</evidence>
<dbReference type="InterPro" id="IPR008928">
    <property type="entry name" value="6-hairpin_glycosidase_sf"/>
</dbReference>
<reference evidence="11 12" key="1">
    <citation type="submission" date="2018-05" db="EMBL/GenBank/DDBJ databases">
        <title>Genomic Encyclopedia of Archaeal and Bacterial Type Strains, Phase II (KMG-II): from individual species to whole genera.</title>
        <authorList>
            <person name="Goeker M."/>
        </authorList>
    </citation>
    <scope>NUCLEOTIDE SEQUENCE [LARGE SCALE GENOMIC DNA]</scope>
    <source>
        <strain evidence="11 12">DSM 23514</strain>
    </source>
</reference>
<name>A0A316DV12_9FLAO</name>
<dbReference type="Proteomes" id="UP000245667">
    <property type="component" value="Unassembled WGS sequence"/>
</dbReference>
<dbReference type="Gene3D" id="2.60.40.10">
    <property type="entry name" value="Immunoglobulins"/>
    <property type="match status" value="1"/>
</dbReference>
<dbReference type="Gene3D" id="1.50.10.10">
    <property type="match status" value="1"/>
</dbReference>
<dbReference type="SUPFAM" id="SSF81296">
    <property type="entry name" value="E set domains"/>
    <property type="match status" value="1"/>
</dbReference>
<evidence type="ECO:0000313" key="12">
    <source>
        <dbReference type="Proteomes" id="UP000245667"/>
    </source>
</evidence>
<evidence type="ECO:0000313" key="10">
    <source>
        <dbReference type="EMBL" id="MBD1262767.1"/>
    </source>
</evidence>
<dbReference type="Proteomes" id="UP000651837">
    <property type="component" value="Unassembled WGS sequence"/>
</dbReference>
<comment type="caution">
    <text evidence="11">The sequence shown here is derived from an EMBL/GenBank/DDBJ whole genome shotgun (WGS) entry which is preliminary data.</text>
</comment>
<dbReference type="InterPro" id="IPR012341">
    <property type="entry name" value="6hp_glycosidase-like_sf"/>
</dbReference>
<comment type="similarity">
    <text evidence="1 6 7">Belongs to the glycosyl hydrolase 9 (cellulase E) family.</text>
</comment>
<keyword evidence="4 6" id="KW-0326">Glycosidase</keyword>
<evidence type="ECO:0000256" key="4">
    <source>
        <dbReference type="ARBA" id="ARBA00023295"/>
    </source>
</evidence>
<keyword evidence="2 6" id="KW-0378">Hydrolase</keyword>
<dbReference type="InterPro" id="IPR014756">
    <property type="entry name" value="Ig_E-set"/>
</dbReference>
<evidence type="ECO:0000256" key="1">
    <source>
        <dbReference type="ARBA" id="ARBA00007072"/>
    </source>
</evidence>
<dbReference type="Pfam" id="PF00759">
    <property type="entry name" value="Glyco_hydro_9"/>
    <property type="match status" value="1"/>
</dbReference>
<gene>
    <name evidence="10" type="ORF">HZY62_19375</name>
    <name evidence="11" type="ORF">LX92_03296</name>
</gene>
<evidence type="ECO:0000313" key="13">
    <source>
        <dbReference type="Proteomes" id="UP000651837"/>
    </source>
</evidence>
<evidence type="ECO:0000259" key="8">
    <source>
        <dbReference type="Pfam" id="PF00759"/>
    </source>
</evidence>
<evidence type="ECO:0000259" key="9">
    <source>
        <dbReference type="Pfam" id="PF02927"/>
    </source>
</evidence>
<dbReference type="InterPro" id="IPR004197">
    <property type="entry name" value="Cellulase_Ig-like"/>
</dbReference>
<feature type="domain" description="Cellulase Ig-like" evidence="9">
    <location>
        <begin position="34"/>
        <end position="113"/>
    </location>
</feature>
<keyword evidence="3 6" id="KW-0119">Carbohydrate metabolism</keyword>
<evidence type="ECO:0000313" key="11">
    <source>
        <dbReference type="EMBL" id="PWK21944.1"/>
    </source>
</evidence>
<accession>A0A316DV12</accession>
<dbReference type="OrthoDB" id="9808897at2"/>
<dbReference type="Pfam" id="PF02927">
    <property type="entry name" value="CelD_N"/>
    <property type="match status" value="1"/>
</dbReference>
<proteinExistence type="inferred from homology"/>
<keyword evidence="5 6" id="KW-0624">Polysaccharide degradation</keyword>
<comment type="catalytic activity">
    <reaction evidence="7">
        <text>Endohydrolysis of (1-&gt;4)-beta-D-glucosidic linkages in cellulose, lichenin and cereal beta-D-glucans.</text>
        <dbReference type="EC" id="3.2.1.4"/>
    </reaction>
</comment>
<dbReference type="PROSITE" id="PS51257">
    <property type="entry name" value="PROKAR_LIPOPROTEIN"/>
    <property type="match status" value="1"/>
</dbReference>
<evidence type="ECO:0000256" key="5">
    <source>
        <dbReference type="ARBA" id="ARBA00023326"/>
    </source>
</evidence>
<dbReference type="InterPro" id="IPR013783">
    <property type="entry name" value="Ig-like_fold"/>
</dbReference>
<dbReference type="EC" id="3.2.1.4" evidence="7"/>
<protein>
    <recommendedName>
        <fullName evidence="7">Endoglucanase</fullName>
        <ecNumber evidence="7">3.2.1.4</ecNumber>
    </recommendedName>
</protein>
<dbReference type="EMBL" id="QGGQ01000009">
    <property type="protein sequence ID" value="PWK21944.1"/>
    <property type="molecule type" value="Genomic_DNA"/>
</dbReference>
<evidence type="ECO:0000256" key="3">
    <source>
        <dbReference type="ARBA" id="ARBA00023277"/>
    </source>
</evidence>
<dbReference type="InterPro" id="IPR001701">
    <property type="entry name" value="Glyco_hydro_9"/>
</dbReference>
<keyword evidence="7" id="KW-0136">Cellulose degradation</keyword>
<dbReference type="CDD" id="cd02850">
    <property type="entry name" value="E_set_Cellulase_N"/>
    <property type="match status" value="1"/>
</dbReference>
<dbReference type="AlphaFoldDB" id="A0A316DV12"/>
<dbReference type="GO" id="GO:0030245">
    <property type="term" value="P:cellulose catabolic process"/>
    <property type="evidence" value="ECO:0007669"/>
    <property type="project" value="UniProtKB-KW"/>
</dbReference>
<feature type="domain" description="Glycoside hydrolase family 9" evidence="8">
    <location>
        <begin position="126"/>
        <end position="567"/>
    </location>
</feature>
<dbReference type="EMBL" id="JACWLN010000013">
    <property type="protein sequence ID" value="MBD1262767.1"/>
    <property type="molecule type" value="Genomic_DNA"/>
</dbReference>
<feature type="active site" evidence="6">
    <location>
        <position position="499"/>
    </location>
</feature>
<organism evidence="11 12">
    <name type="scientific">Maribacter polysiphoniae</name>
    <dbReference type="NCBI Taxonomy" id="429344"/>
    <lineage>
        <taxon>Bacteria</taxon>
        <taxon>Pseudomonadati</taxon>
        <taxon>Bacteroidota</taxon>
        <taxon>Flavobacteriia</taxon>
        <taxon>Flavobacteriales</taxon>
        <taxon>Flavobacteriaceae</taxon>
        <taxon>Maribacter</taxon>
    </lineage>
</organism>
<keyword evidence="13" id="KW-1185">Reference proteome</keyword>
<dbReference type="SUPFAM" id="SSF48208">
    <property type="entry name" value="Six-hairpin glycosidases"/>
    <property type="match status" value="1"/>
</dbReference>
<dbReference type="RefSeq" id="WP_109652959.1">
    <property type="nucleotide sequence ID" value="NZ_JACWLN010000013.1"/>
</dbReference>
<dbReference type="InterPro" id="IPR018221">
    <property type="entry name" value="Glyco_hydro_9_His_AS"/>
</dbReference>
<dbReference type="GO" id="GO:0008810">
    <property type="term" value="F:cellulase activity"/>
    <property type="evidence" value="ECO:0007669"/>
    <property type="project" value="UniProtKB-EC"/>
</dbReference>
<dbReference type="PROSITE" id="PS00592">
    <property type="entry name" value="GH9_2"/>
    <property type="match status" value="1"/>
</dbReference>